<dbReference type="Proteomes" id="UP000272942">
    <property type="component" value="Unassembled WGS sequence"/>
</dbReference>
<name>A0A183APC3_9TREM</name>
<dbReference type="AlphaFoldDB" id="A0A183APC3"/>
<organism evidence="3">
    <name type="scientific">Echinostoma caproni</name>
    <dbReference type="NCBI Taxonomy" id="27848"/>
    <lineage>
        <taxon>Eukaryota</taxon>
        <taxon>Metazoa</taxon>
        <taxon>Spiralia</taxon>
        <taxon>Lophotrochozoa</taxon>
        <taxon>Platyhelminthes</taxon>
        <taxon>Trematoda</taxon>
        <taxon>Digenea</taxon>
        <taxon>Plagiorchiida</taxon>
        <taxon>Echinostomata</taxon>
        <taxon>Echinostomatoidea</taxon>
        <taxon>Echinostomatidae</taxon>
        <taxon>Echinostoma</taxon>
    </lineage>
</organism>
<dbReference type="EMBL" id="UZAN01046492">
    <property type="protein sequence ID" value="VDP84224.1"/>
    <property type="molecule type" value="Genomic_DNA"/>
</dbReference>
<evidence type="ECO:0000313" key="3">
    <source>
        <dbReference type="WBParaSite" id="ECPE_0000883401-mRNA-1"/>
    </source>
</evidence>
<gene>
    <name evidence="1" type="ORF">ECPE_LOCUS8808</name>
</gene>
<accession>A0A183APC3</accession>
<evidence type="ECO:0000313" key="2">
    <source>
        <dbReference type="Proteomes" id="UP000272942"/>
    </source>
</evidence>
<sequence length="267" mass="31253">MSVQRNPWYGELWNIRYLPDTSWNDLFASEREEQEQRRTAHDRDVIVAKRHARQFTAALEATKLEKKMEMIKGKRFNKRKPMQLTNRQKPTEKEILERMARSHRTPPEGSQLSAITNKTFMNSLFSGEHGEERQLIGGTEAELKGRRGRAPSRLALARVVFVDDFVIRGGFSQEDIKMMGERKKVEFQIMFLEWHHRWCFKPQVNTLECKTTDDREHVFFFIEELEAAQTIAFRSLQAKEDLGAASRFRDTVLVEHNPTKPVSGDNE</sequence>
<keyword evidence="2" id="KW-1185">Reference proteome</keyword>
<reference evidence="1 2" key="2">
    <citation type="submission" date="2018-11" db="EMBL/GenBank/DDBJ databases">
        <authorList>
            <consortium name="Pathogen Informatics"/>
        </authorList>
    </citation>
    <scope>NUCLEOTIDE SEQUENCE [LARGE SCALE GENOMIC DNA]</scope>
    <source>
        <strain evidence="1 2">Egypt</strain>
    </source>
</reference>
<dbReference type="OrthoDB" id="287393at2759"/>
<proteinExistence type="predicted"/>
<protein>
    <submittedName>
        <fullName evidence="1 3">Uncharacterized protein</fullName>
    </submittedName>
</protein>
<evidence type="ECO:0000313" key="1">
    <source>
        <dbReference type="EMBL" id="VDP84224.1"/>
    </source>
</evidence>
<dbReference type="WBParaSite" id="ECPE_0000883401-mRNA-1">
    <property type="protein sequence ID" value="ECPE_0000883401-mRNA-1"/>
    <property type="gene ID" value="ECPE_0000883401"/>
</dbReference>
<reference evidence="3" key="1">
    <citation type="submission" date="2016-06" db="UniProtKB">
        <authorList>
            <consortium name="WormBaseParasite"/>
        </authorList>
    </citation>
    <scope>IDENTIFICATION</scope>
</reference>